<dbReference type="RefSeq" id="XP_024702341.1">
    <property type="nucleotide sequence ID" value="XM_024842903.1"/>
</dbReference>
<dbReference type="VEuPathDB" id="FungiDB:P170DRAFT_232509"/>
<proteinExistence type="predicted"/>
<reference evidence="1 2" key="1">
    <citation type="submission" date="2016-12" db="EMBL/GenBank/DDBJ databases">
        <title>The genomes of Aspergillus section Nigri reveals drivers in fungal speciation.</title>
        <authorList>
            <consortium name="DOE Joint Genome Institute"/>
            <person name="Vesth T.C."/>
            <person name="Nybo J."/>
            <person name="Theobald S."/>
            <person name="Brandl J."/>
            <person name="Frisvad J.C."/>
            <person name="Nielsen K.F."/>
            <person name="Lyhne E.K."/>
            <person name="Kogle M.E."/>
            <person name="Kuo A."/>
            <person name="Riley R."/>
            <person name="Clum A."/>
            <person name="Nolan M."/>
            <person name="Lipzen A."/>
            <person name="Salamov A."/>
            <person name="Henrissat B."/>
            <person name="Wiebenga A."/>
            <person name="De Vries R.P."/>
            <person name="Grigoriev I.V."/>
            <person name="Mortensen U.H."/>
            <person name="Andersen M.R."/>
            <person name="Baker S.E."/>
        </authorList>
    </citation>
    <scope>NUCLEOTIDE SEQUENCE [LARGE SCALE GENOMIC DNA]</scope>
    <source>
        <strain evidence="1 2">IBT 23096</strain>
    </source>
</reference>
<dbReference type="Proteomes" id="UP000234275">
    <property type="component" value="Unassembled WGS sequence"/>
</dbReference>
<evidence type="ECO:0000313" key="2">
    <source>
        <dbReference type="Proteomes" id="UP000234275"/>
    </source>
</evidence>
<name>A0A2I2G2D8_9EURO</name>
<keyword evidence="2" id="KW-1185">Reference proteome</keyword>
<dbReference type="AlphaFoldDB" id="A0A2I2G2D8"/>
<dbReference type="GeneID" id="36550602"/>
<accession>A0A2I2G2D8</accession>
<gene>
    <name evidence="1" type="ORF">P170DRAFT_232509</name>
</gene>
<sequence length="150" mass="16310">MAHAAPLATPVDNFSPESNPTLLFIFSSSVTRLTDAPSGRIYVGCAPYAHGSKLTSLSPRLCVGTSRPCMHASCLPLPCTHIDMDRTNLMVEKKPFFSPISPPGWFGQPIRLQSSDGSGAFHYFGPLGNFEAQPVDFFFFFFGSSFSPLL</sequence>
<dbReference type="EMBL" id="MSFO01000006">
    <property type="protein sequence ID" value="PLB47039.1"/>
    <property type="molecule type" value="Genomic_DNA"/>
</dbReference>
<evidence type="ECO:0000313" key="1">
    <source>
        <dbReference type="EMBL" id="PLB47039.1"/>
    </source>
</evidence>
<comment type="caution">
    <text evidence="1">The sequence shown here is derived from an EMBL/GenBank/DDBJ whole genome shotgun (WGS) entry which is preliminary data.</text>
</comment>
<protein>
    <submittedName>
        <fullName evidence="1">Uncharacterized protein</fullName>
    </submittedName>
</protein>
<organism evidence="1 2">
    <name type="scientific">Aspergillus steynii IBT 23096</name>
    <dbReference type="NCBI Taxonomy" id="1392250"/>
    <lineage>
        <taxon>Eukaryota</taxon>
        <taxon>Fungi</taxon>
        <taxon>Dikarya</taxon>
        <taxon>Ascomycota</taxon>
        <taxon>Pezizomycotina</taxon>
        <taxon>Eurotiomycetes</taxon>
        <taxon>Eurotiomycetidae</taxon>
        <taxon>Eurotiales</taxon>
        <taxon>Aspergillaceae</taxon>
        <taxon>Aspergillus</taxon>
        <taxon>Aspergillus subgen. Circumdati</taxon>
    </lineage>
</organism>